<sequence>MWVSPGFFGACAVAEPEAVGSALPVGRTLGTSVGVGAAGAYGAYSPVPAWICAISVTEPPLAKTKVTGSLAPAGWSSVGTIAVVALAPGLPRLSAAPVAMAVGPVRVAAVVPTVTETRFSGCCSLLAMLAMTLAGALPLASATMATPFSLSWPPLTEVAAALGLTWRVAALDPAEQAARTGAIATAMTAATAPRRRLRLTAESSP</sequence>
<name>A0A2X0K1Z5_9ACTN</name>
<dbReference type="AlphaFoldDB" id="A0A2X0K1Z5"/>
<reference evidence="1 2" key="1">
    <citation type="submission" date="2018-06" db="EMBL/GenBank/DDBJ databases">
        <title>Streptacidiphilus pinicola sp. nov., isolated from pine grove soil.</title>
        <authorList>
            <person name="Roh S.G."/>
            <person name="Park S."/>
            <person name="Kim M.-K."/>
            <person name="Yun B.-R."/>
            <person name="Park J."/>
            <person name="Kim M.J."/>
            <person name="Kim Y.S."/>
            <person name="Kim S.B."/>
        </authorList>
    </citation>
    <scope>NUCLEOTIDE SEQUENCE [LARGE SCALE GENOMIC DNA]</scope>
    <source>
        <strain evidence="1 2">MMS16-CNU450</strain>
    </source>
</reference>
<keyword evidence="2" id="KW-1185">Reference proteome</keyword>
<evidence type="ECO:0000313" key="1">
    <source>
        <dbReference type="EMBL" id="RAG81360.1"/>
    </source>
</evidence>
<comment type="caution">
    <text evidence="1">The sequence shown here is derived from an EMBL/GenBank/DDBJ whole genome shotgun (WGS) entry which is preliminary data.</text>
</comment>
<gene>
    <name evidence="1" type="ORF">DN069_33250</name>
</gene>
<dbReference type="EMBL" id="QKYN01000163">
    <property type="protein sequence ID" value="RAG81360.1"/>
    <property type="molecule type" value="Genomic_DNA"/>
</dbReference>
<organism evidence="1 2">
    <name type="scientific">Streptacidiphilus pinicola</name>
    <dbReference type="NCBI Taxonomy" id="2219663"/>
    <lineage>
        <taxon>Bacteria</taxon>
        <taxon>Bacillati</taxon>
        <taxon>Actinomycetota</taxon>
        <taxon>Actinomycetes</taxon>
        <taxon>Kitasatosporales</taxon>
        <taxon>Streptomycetaceae</taxon>
        <taxon>Streptacidiphilus</taxon>
    </lineage>
</organism>
<proteinExistence type="predicted"/>
<accession>A0A2X0K1Z5</accession>
<protein>
    <submittedName>
        <fullName evidence="1">Uncharacterized protein</fullName>
    </submittedName>
</protein>
<dbReference type="Proteomes" id="UP000248889">
    <property type="component" value="Unassembled WGS sequence"/>
</dbReference>
<evidence type="ECO:0000313" key="2">
    <source>
        <dbReference type="Proteomes" id="UP000248889"/>
    </source>
</evidence>